<sequence>MKIKDFLCEQWMTAYEKQAVYNMTDTSFQALSFPALLALEPAALDDVVLDYGDITGDEALKREILKLYRTGSVEQITCMPGALCANQHVMDALLEAGDHVIAFVPGYQQFYEYPRSLGCEVTTVAYVEEDGWRFPVEKVQEAIRPNTKMIVLASPSNPTGTRLDAADWLALVALCRPRGIYILCDEVYRGLDLERTPSVSDCYERGIATSSLSKIFALPGLRLGWVKANREVIERLNVRRDYTFISTGPLTDRLALAALRHKETILEANRRRLAKNQETLKAWLADNESFSVVLDPLSPVAFLRYEAGIPSTALCQRALRERGVFFVPGSCFEVDQHLRLGMGRDPEAFESGLTEFSIWFNETLKKI</sequence>
<protein>
    <submittedName>
        <fullName evidence="1">Aminotransferase class I/II-fold pyridoxal phosphate-dependent enzyme</fullName>
    </submittedName>
</protein>
<keyword evidence="1" id="KW-0808">Transferase</keyword>
<dbReference type="Proteomes" id="UP000308836">
    <property type="component" value="Unassembled WGS sequence"/>
</dbReference>
<accession>A0AC61R5H8</accession>
<organism evidence="1 2">
    <name type="scientific">Dubosiella muris</name>
    <dbReference type="NCBI Taxonomy" id="3038133"/>
    <lineage>
        <taxon>Bacteria</taxon>
        <taxon>Bacillati</taxon>
        <taxon>Bacillota</taxon>
        <taxon>Erysipelotrichia</taxon>
        <taxon>Erysipelotrichales</taxon>
        <taxon>Erysipelotrichaceae</taxon>
        <taxon>Dubosiella</taxon>
    </lineage>
</organism>
<evidence type="ECO:0000313" key="2">
    <source>
        <dbReference type="Proteomes" id="UP000308836"/>
    </source>
</evidence>
<keyword evidence="1" id="KW-0032">Aminotransferase</keyword>
<evidence type="ECO:0000313" key="1">
    <source>
        <dbReference type="EMBL" id="TGY65249.1"/>
    </source>
</evidence>
<gene>
    <name evidence="1" type="ORF">E5336_09465</name>
</gene>
<proteinExistence type="predicted"/>
<keyword evidence="2" id="KW-1185">Reference proteome</keyword>
<name>A0AC61R5H8_9FIRM</name>
<reference evidence="1" key="1">
    <citation type="submission" date="2019-04" db="EMBL/GenBank/DDBJ databases">
        <title>Microbes associate with the intestines of laboratory mice.</title>
        <authorList>
            <person name="Navarre W."/>
            <person name="Wong E."/>
            <person name="Huang K."/>
            <person name="Tropini C."/>
            <person name="Ng K."/>
            <person name="Yu B."/>
        </authorList>
    </citation>
    <scope>NUCLEOTIDE SEQUENCE</scope>
    <source>
        <strain evidence="1">NM09_H32</strain>
    </source>
</reference>
<dbReference type="EMBL" id="SRYG01000020">
    <property type="protein sequence ID" value="TGY65249.1"/>
    <property type="molecule type" value="Genomic_DNA"/>
</dbReference>
<comment type="caution">
    <text evidence="1">The sequence shown here is derived from an EMBL/GenBank/DDBJ whole genome shotgun (WGS) entry which is preliminary data.</text>
</comment>